<dbReference type="PANTHER" id="PTHR47966:SF51">
    <property type="entry name" value="BETA-SITE APP-CLEAVING ENZYME, ISOFORM A-RELATED"/>
    <property type="match status" value="1"/>
</dbReference>
<gene>
    <name evidence="8" type="ORF">PCOR1329_LOCUS23596</name>
</gene>
<evidence type="ECO:0000256" key="4">
    <source>
        <dbReference type="ARBA" id="ARBA00022801"/>
    </source>
</evidence>
<reference evidence="8" key="1">
    <citation type="submission" date="2023-10" db="EMBL/GenBank/DDBJ databases">
        <authorList>
            <person name="Chen Y."/>
            <person name="Shah S."/>
            <person name="Dougan E. K."/>
            <person name="Thang M."/>
            <person name="Chan C."/>
        </authorList>
    </citation>
    <scope>NUCLEOTIDE SEQUENCE [LARGE SCALE GENOMIC DNA]</scope>
</reference>
<dbReference type="EMBL" id="CAUYUJ010008014">
    <property type="protein sequence ID" value="CAK0822623.1"/>
    <property type="molecule type" value="Genomic_DNA"/>
</dbReference>
<keyword evidence="9" id="KW-1185">Reference proteome</keyword>
<comment type="similarity">
    <text evidence="1 5">Belongs to the peptidase A1 family.</text>
</comment>
<dbReference type="InterPro" id="IPR001969">
    <property type="entry name" value="Aspartic_peptidase_AS"/>
</dbReference>
<dbReference type="PROSITE" id="PS00141">
    <property type="entry name" value="ASP_PROTEASE"/>
    <property type="match status" value="1"/>
</dbReference>
<dbReference type="InterPro" id="IPR034164">
    <property type="entry name" value="Pepsin-like_dom"/>
</dbReference>
<evidence type="ECO:0000256" key="3">
    <source>
        <dbReference type="ARBA" id="ARBA00022750"/>
    </source>
</evidence>
<dbReference type="InterPro" id="IPR021109">
    <property type="entry name" value="Peptidase_aspartic_dom_sf"/>
</dbReference>
<evidence type="ECO:0000256" key="1">
    <source>
        <dbReference type="ARBA" id="ARBA00007447"/>
    </source>
</evidence>
<dbReference type="PRINTS" id="PR00792">
    <property type="entry name" value="PEPSIN"/>
</dbReference>
<organism evidence="8 9">
    <name type="scientific">Prorocentrum cordatum</name>
    <dbReference type="NCBI Taxonomy" id="2364126"/>
    <lineage>
        <taxon>Eukaryota</taxon>
        <taxon>Sar</taxon>
        <taxon>Alveolata</taxon>
        <taxon>Dinophyceae</taxon>
        <taxon>Prorocentrales</taxon>
        <taxon>Prorocentraceae</taxon>
        <taxon>Prorocentrum</taxon>
    </lineage>
</organism>
<evidence type="ECO:0000259" key="7">
    <source>
        <dbReference type="PROSITE" id="PS51767"/>
    </source>
</evidence>
<dbReference type="Gene3D" id="2.40.70.10">
    <property type="entry name" value="Acid Proteases"/>
    <property type="match status" value="2"/>
</dbReference>
<dbReference type="CDD" id="cd05471">
    <property type="entry name" value="pepsin_like"/>
    <property type="match status" value="1"/>
</dbReference>
<dbReference type="InterPro" id="IPR043136">
    <property type="entry name" value="B30.2/SPRY_sf"/>
</dbReference>
<evidence type="ECO:0000256" key="5">
    <source>
        <dbReference type="RuleBase" id="RU000454"/>
    </source>
</evidence>
<dbReference type="InterPro" id="IPR013320">
    <property type="entry name" value="ConA-like_dom_sf"/>
</dbReference>
<dbReference type="SUPFAM" id="SSF50630">
    <property type="entry name" value="Acid proteases"/>
    <property type="match status" value="1"/>
</dbReference>
<dbReference type="InterPro" id="IPR001461">
    <property type="entry name" value="Aspartic_peptidase_A1"/>
</dbReference>
<feature type="compositionally biased region" description="Basic and acidic residues" evidence="6">
    <location>
        <begin position="368"/>
        <end position="378"/>
    </location>
</feature>
<dbReference type="Pfam" id="PF00026">
    <property type="entry name" value="Asp"/>
    <property type="match status" value="1"/>
</dbReference>
<dbReference type="SUPFAM" id="SSF49899">
    <property type="entry name" value="Concanavalin A-like lectins/glucanases"/>
    <property type="match status" value="1"/>
</dbReference>
<proteinExistence type="inferred from homology"/>
<feature type="region of interest" description="Disordered" evidence="6">
    <location>
        <begin position="615"/>
        <end position="636"/>
    </location>
</feature>
<name>A0ABN9RW40_9DINO</name>
<evidence type="ECO:0000313" key="8">
    <source>
        <dbReference type="EMBL" id="CAK0822623.1"/>
    </source>
</evidence>
<dbReference type="Gene3D" id="2.60.120.920">
    <property type="match status" value="1"/>
</dbReference>
<dbReference type="PANTHER" id="PTHR47966">
    <property type="entry name" value="BETA-SITE APP-CLEAVING ENZYME, ISOFORM A-RELATED"/>
    <property type="match status" value="1"/>
</dbReference>
<accession>A0ABN9RW40</accession>
<comment type="caution">
    <text evidence="8">The sequence shown here is derived from an EMBL/GenBank/DDBJ whole genome shotgun (WGS) entry which is preliminary data.</text>
</comment>
<keyword evidence="2 5" id="KW-0645">Protease</keyword>
<sequence length="1044" mass="115292">MKSSVGDTLMPLTEGGIQYLFAGARANVGIKSGRYFFEAKLLELIYPADASGGNRTPHPKHLLRVGFTTFPAGSMPLAGEMDDSVCFDSEGSYQHNRKRTWVSDRALPGTVLAVLLNLSAEGPNTNTVSFFKDGVRISDPVPLPEHMLGKPLYPIVTFRSMTVHAHFGPEPLVELPFRCRTVQQAAEEDVVVTKYPAPEGGKHVVLFPVCIPDQGTFDWVDLFLEQNPQYAEISDRVVADWAVKSGLWRNRQPHLRPSNDQPDASFGIPGIDNGEVKKALSLAAAVQKRDIIIQEVKNNLIKPIRELALTQWRLPNHRRIAQVLMGEPTEDFKTRANERLLKEKQDKLNIEFQSKRKRKAEHPPTTGEAKEENGRPTDADEDGEQPPQAELTEAERRDWFRKRAGACPDLQERVLSACFPSFTVPSEEEGFDEVRHAWLPAAKSADHLRAWILERKQCTRIEELQPSEWFRERWQQWQKDLQGWHSKNLEFKDPEKRAIILAAKAGEAKDKEADGEGLQTREMEMAQTGECGSGSGGWGKAEIVCVKLRTRAPTMAYRTAADPGIFEDRNGERSRRAQAQGSTLGVRLHMPRNPSVQALLENVSALQRRTSGLHREELAGGQRSPVAPAGQRPAGVLERQARRGASFAAARRARASGGKQGEVVSPLRRMINFYESMYVATIGVGTVRGADNVSRPESTLRVVFDTGSSELWLASSLCTAGPCADADHIRYSPNRSETYEAVVPRRAIHTEYCSGELRGEVGIDDVRVGSILARRLEIGLISEQHGTAFQMHFDGVVGLGFPALGSSSSSSLWERLAPQLGEPQFAFYIHPGRDAGGAILWGSVDPRLHRGPLTWYRVPQEEYWTLELVALQVGNHTFKSASEADSPDVDVHLHGAPISNYFRPLLVIDSGSSFFTFGGDVFAALDVVPRSAPCAQVDHLPPVVLVVRDSDSQLRDLVISPAEYMIEHLEHKGDCFPAVFRAGNEQLEGETLIVLGELFLRDYIAVFRRAVGGHAGAHVGLAPAEKGSRAREFFSEAAAAAAAS</sequence>
<evidence type="ECO:0000256" key="2">
    <source>
        <dbReference type="ARBA" id="ARBA00022670"/>
    </source>
</evidence>
<dbReference type="PROSITE" id="PS51767">
    <property type="entry name" value="PEPTIDASE_A1"/>
    <property type="match status" value="1"/>
</dbReference>
<feature type="region of interest" description="Disordered" evidence="6">
    <location>
        <begin position="345"/>
        <end position="395"/>
    </location>
</feature>
<dbReference type="Proteomes" id="UP001189429">
    <property type="component" value="Unassembled WGS sequence"/>
</dbReference>
<dbReference type="InterPro" id="IPR033121">
    <property type="entry name" value="PEPTIDASE_A1"/>
</dbReference>
<protein>
    <recommendedName>
        <fullName evidence="7">Peptidase A1 domain-containing protein</fullName>
    </recommendedName>
</protein>
<feature type="domain" description="Peptidase A1" evidence="7">
    <location>
        <begin position="678"/>
        <end position="1022"/>
    </location>
</feature>
<evidence type="ECO:0000313" key="9">
    <source>
        <dbReference type="Proteomes" id="UP001189429"/>
    </source>
</evidence>
<evidence type="ECO:0000256" key="6">
    <source>
        <dbReference type="SAM" id="MobiDB-lite"/>
    </source>
</evidence>
<keyword evidence="3 5" id="KW-0064">Aspartyl protease</keyword>
<keyword evidence="4 5" id="KW-0378">Hydrolase</keyword>